<dbReference type="EMBL" id="AZIM01018306">
    <property type="protein sequence ID" value="ETE56558.1"/>
    <property type="molecule type" value="Genomic_DNA"/>
</dbReference>
<dbReference type="InterPro" id="IPR025110">
    <property type="entry name" value="AMP-bd_C"/>
</dbReference>
<keyword evidence="9" id="KW-1185">Reference proteome</keyword>
<dbReference type="Gene3D" id="3.30.300.30">
    <property type="match status" value="1"/>
</dbReference>
<dbReference type="AlphaFoldDB" id="V8N4I0"/>
<dbReference type="GO" id="GO:0006637">
    <property type="term" value="P:acyl-CoA metabolic process"/>
    <property type="evidence" value="ECO:0007669"/>
    <property type="project" value="TreeGrafter"/>
</dbReference>
<dbReference type="InterPro" id="IPR051087">
    <property type="entry name" value="Mitochondrial_ACSM"/>
</dbReference>
<organism evidence="8 9">
    <name type="scientific">Ophiophagus hannah</name>
    <name type="common">King cobra</name>
    <name type="synonym">Naja hannah</name>
    <dbReference type="NCBI Taxonomy" id="8665"/>
    <lineage>
        <taxon>Eukaryota</taxon>
        <taxon>Metazoa</taxon>
        <taxon>Chordata</taxon>
        <taxon>Craniata</taxon>
        <taxon>Vertebrata</taxon>
        <taxon>Euteleostomi</taxon>
        <taxon>Lepidosauria</taxon>
        <taxon>Squamata</taxon>
        <taxon>Bifurcata</taxon>
        <taxon>Unidentata</taxon>
        <taxon>Episquamata</taxon>
        <taxon>Toxicofera</taxon>
        <taxon>Serpentes</taxon>
        <taxon>Colubroidea</taxon>
        <taxon>Elapidae</taxon>
        <taxon>Elapinae</taxon>
        <taxon>Ophiophagus</taxon>
    </lineage>
</organism>
<feature type="non-terminal residue" evidence="8">
    <location>
        <position position="1"/>
    </location>
</feature>
<dbReference type="Pfam" id="PF13193">
    <property type="entry name" value="AMP-binding_C"/>
    <property type="match status" value="1"/>
</dbReference>
<proteinExistence type="inferred from homology"/>
<evidence type="ECO:0000256" key="2">
    <source>
        <dbReference type="ARBA" id="ARBA00022598"/>
    </source>
</evidence>
<gene>
    <name evidence="8" type="primary">Acsm5</name>
    <name evidence="8" type="ORF">L345_17731</name>
</gene>
<evidence type="ECO:0000256" key="4">
    <source>
        <dbReference type="ARBA" id="ARBA00022832"/>
    </source>
</evidence>
<reference evidence="8 9" key="1">
    <citation type="journal article" date="2013" name="Proc. Natl. Acad. Sci. U.S.A.">
        <title>The king cobra genome reveals dynamic gene evolution and adaptation in the snake venom system.</title>
        <authorList>
            <person name="Vonk F.J."/>
            <person name="Casewell N.R."/>
            <person name="Henkel C.V."/>
            <person name="Heimberg A.M."/>
            <person name="Jansen H.J."/>
            <person name="McCleary R.J."/>
            <person name="Kerkkamp H.M."/>
            <person name="Vos R.A."/>
            <person name="Guerreiro I."/>
            <person name="Calvete J.J."/>
            <person name="Wuster W."/>
            <person name="Woods A.E."/>
            <person name="Logan J.M."/>
            <person name="Harrison R.A."/>
            <person name="Castoe T.A."/>
            <person name="de Koning A.P."/>
            <person name="Pollock D.D."/>
            <person name="Yandell M."/>
            <person name="Calderon D."/>
            <person name="Renjifo C."/>
            <person name="Currier R.B."/>
            <person name="Salgado D."/>
            <person name="Pla D."/>
            <person name="Sanz L."/>
            <person name="Hyder A.S."/>
            <person name="Ribeiro J.M."/>
            <person name="Arntzen J.W."/>
            <person name="van den Thillart G.E."/>
            <person name="Boetzer M."/>
            <person name="Pirovano W."/>
            <person name="Dirks R.P."/>
            <person name="Spaink H.P."/>
            <person name="Duboule D."/>
            <person name="McGlinn E."/>
            <person name="Kini R.M."/>
            <person name="Richardson M.K."/>
        </authorList>
    </citation>
    <scope>NUCLEOTIDE SEQUENCE</scope>
    <source>
        <tissue evidence="8">Blood</tissue>
    </source>
</reference>
<evidence type="ECO:0000256" key="1">
    <source>
        <dbReference type="ARBA" id="ARBA00006432"/>
    </source>
</evidence>
<comment type="caution">
    <text evidence="8">The sequence shown here is derived from an EMBL/GenBank/DDBJ whole genome shotgun (WGS) entry which is preliminary data.</text>
</comment>
<dbReference type="PANTHER" id="PTHR43605:SF6">
    <property type="entry name" value="ACYL-COENZYME A SYNTHETASE ACSM5, MITOCHONDRIAL"/>
    <property type="match status" value="1"/>
</dbReference>
<dbReference type="InterPro" id="IPR045851">
    <property type="entry name" value="AMP-bd_C_sf"/>
</dbReference>
<keyword evidence="4" id="KW-0276">Fatty acid metabolism</keyword>
<dbReference type="OrthoDB" id="6614653at2759"/>
<evidence type="ECO:0000256" key="5">
    <source>
        <dbReference type="ARBA" id="ARBA00022840"/>
    </source>
</evidence>
<dbReference type="GO" id="GO:0006633">
    <property type="term" value="P:fatty acid biosynthetic process"/>
    <property type="evidence" value="ECO:0007669"/>
    <property type="project" value="TreeGrafter"/>
</dbReference>
<dbReference type="GO" id="GO:0005759">
    <property type="term" value="C:mitochondrial matrix"/>
    <property type="evidence" value="ECO:0007669"/>
    <property type="project" value="TreeGrafter"/>
</dbReference>
<accession>V8N4I0</accession>
<keyword evidence="3" id="KW-0547">Nucleotide-binding</keyword>
<feature type="region of interest" description="Disordered" evidence="6">
    <location>
        <begin position="62"/>
        <end position="82"/>
    </location>
</feature>
<comment type="similarity">
    <text evidence="1">Belongs to the ATP-dependent AMP-binding enzyme family.</text>
</comment>
<dbReference type="GO" id="GO:0015645">
    <property type="term" value="F:fatty acid ligase activity"/>
    <property type="evidence" value="ECO:0007669"/>
    <property type="project" value="TreeGrafter"/>
</dbReference>
<evidence type="ECO:0000313" key="9">
    <source>
        <dbReference type="Proteomes" id="UP000018936"/>
    </source>
</evidence>
<name>V8N4I0_OPHHA</name>
<keyword evidence="4" id="KW-0443">Lipid metabolism</keyword>
<dbReference type="PANTHER" id="PTHR43605">
    <property type="entry name" value="ACYL-COENZYME A SYNTHETASE"/>
    <property type="match status" value="1"/>
</dbReference>
<evidence type="ECO:0000259" key="7">
    <source>
        <dbReference type="Pfam" id="PF13193"/>
    </source>
</evidence>
<keyword evidence="2" id="KW-0436">Ligase</keyword>
<sequence>MTTVSFRYRIGPFEVESALMEHPAVVESAVVVKAFIILSPAFLSHDPEALIQELQNHLKKSTAPYKYPRKASGSGKTAEKND</sequence>
<evidence type="ECO:0000256" key="3">
    <source>
        <dbReference type="ARBA" id="ARBA00022741"/>
    </source>
</evidence>
<feature type="domain" description="AMP-binding enzyme C-terminal" evidence="7">
    <location>
        <begin position="14"/>
        <end position="71"/>
    </location>
</feature>
<dbReference type="Proteomes" id="UP000018936">
    <property type="component" value="Unassembled WGS sequence"/>
</dbReference>
<dbReference type="GO" id="GO:0005524">
    <property type="term" value="F:ATP binding"/>
    <property type="evidence" value="ECO:0007669"/>
    <property type="project" value="UniProtKB-KW"/>
</dbReference>
<evidence type="ECO:0000313" key="8">
    <source>
        <dbReference type="EMBL" id="ETE56558.1"/>
    </source>
</evidence>
<dbReference type="SUPFAM" id="SSF56801">
    <property type="entry name" value="Acetyl-CoA synthetase-like"/>
    <property type="match status" value="1"/>
</dbReference>
<keyword evidence="5" id="KW-0067">ATP-binding</keyword>
<protein>
    <submittedName>
        <fullName evidence="8">Acyl-coenzyme A synthetase ACSM5, mitochondrial</fullName>
    </submittedName>
</protein>
<dbReference type="GO" id="GO:0004321">
    <property type="term" value="F:fatty-acyl-CoA synthase activity"/>
    <property type="evidence" value="ECO:0007669"/>
    <property type="project" value="TreeGrafter"/>
</dbReference>
<evidence type="ECO:0000256" key="6">
    <source>
        <dbReference type="SAM" id="MobiDB-lite"/>
    </source>
</evidence>